<dbReference type="Proteomes" id="UP000598467">
    <property type="component" value="Unassembled WGS sequence"/>
</dbReference>
<keyword evidence="1" id="KW-1003">Cell membrane</keyword>
<dbReference type="RefSeq" id="WP_190290158.1">
    <property type="nucleotide sequence ID" value="NZ_JABFCZ010000004.1"/>
</dbReference>
<evidence type="ECO:0000313" key="5">
    <source>
        <dbReference type="Proteomes" id="UP000598467"/>
    </source>
</evidence>
<comment type="caution">
    <text evidence="4">The sequence shown here is derived from an EMBL/GenBank/DDBJ whole genome shotgun (WGS) entry which is preliminary data.</text>
</comment>
<keyword evidence="2" id="KW-1133">Transmembrane helix</keyword>
<dbReference type="InterPro" id="IPR010656">
    <property type="entry name" value="DctM"/>
</dbReference>
<feature type="transmembrane region" description="Helical" evidence="2">
    <location>
        <begin position="622"/>
        <end position="645"/>
    </location>
</feature>
<feature type="transmembrane region" description="Helical" evidence="2">
    <location>
        <begin position="167"/>
        <end position="187"/>
    </location>
</feature>
<reference evidence="4" key="1">
    <citation type="submission" date="2020-05" db="EMBL/GenBank/DDBJ databases">
        <title>Identification of trans-AT polyketide cluster in two marine bacteria, producers of a novel glutaramide-containing polyketide sesbanimide D and analogs.</title>
        <authorList>
            <person name="Kacar D."/>
            <person name="Rodriguez P."/>
            <person name="Canedo L."/>
            <person name="Gonzalez E."/>
            <person name="Galan B."/>
            <person name="De La Calle F."/>
            <person name="Garcia J.L."/>
        </authorList>
    </citation>
    <scope>NUCLEOTIDE SEQUENCE</scope>
    <source>
        <strain evidence="4">PHM038</strain>
    </source>
</reference>
<feature type="transmembrane region" description="Helical" evidence="2">
    <location>
        <begin position="265"/>
        <end position="289"/>
    </location>
</feature>
<feature type="transmembrane region" description="Helical" evidence="2">
    <location>
        <begin position="740"/>
        <end position="771"/>
    </location>
</feature>
<feature type="domain" description="TRAP C4-dicarboxylate transport system permease DctM subunit" evidence="3">
    <location>
        <begin position="210"/>
        <end position="682"/>
    </location>
</feature>
<feature type="transmembrane region" description="Helical" evidence="2">
    <location>
        <begin position="523"/>
        <end position="551"/>
    </location>
</feature>
<comment type="function">
    <text evidence="1">Part of the tripartite ATP-independent periplasmic (TRAP) transport system.</text>
</comment>
<protein>
    <submittedName>
        <fullName evidence="4">TRAP transporter fused permease subunit</fullName>
    </submittedName>
</protein>
<sequence length="788" mass="84686">MNAETEHSQPLFARPDRWAAMLGMVLVVIGLMNTIPSIPGLDAFFQNLTGNPNFAIRKYPYEFLYPLAFVIMMTVVALKHSFYRSAINRSPLYKTLSLGMDIALVATAIIIALSYLIEIDSVCLIDQFTGERAELIAKALREEKEFAELYGLPVPTSVDDPACINNLGIWIFAVVGGAITVFLAYNVRVWGFPLVAVAIAIAAYTMITVLIWYVFGAHDMNKYLITKLGGEPRLLMDGRPNVEDILVNNAQGLLGRFMGILLNTVFPYIVLGSLFGISAGGQSLIKIAFLCTRRLRGGPAHAAIVSSAMFGTISGGPVVNVLSTGVLTIPMMLKRGFSKVFAGGVEAAASSGGQIMPPVMGVAAFVLSAMTVVPYREVIIAAVIPALAYFGCLFLSVVFQARKQGIQAVGELTADMKLTRDDWIHLIMIVAPILLILFLLVTPKEAIGCGPIASLIGIETIVQNGVCRAEHLPWLFLLVQNSAGDAGSAGWWATALLAVLFFLDKDIRKQPSKLLKAFSDAGILISTLYLMFLAVSVIDFCLNFTGLSGFIARDMLNVLRSFGPELQSGGVFLFLALAVTMVLAILLGMGMPTVPAYINVALLMGPMIVGLGIATFTAHMFIFFFAVASAITPPVAVAAFAAASITRADPMATGFSAVRSGVVMFVLPFIFAFYPELLLIDAAKLDPGATAGSAQFIAGYTSGIDWGDLTYVLARLVVSLYFLSSALARFDARKMGGAEVVLRMGLAVLVMMHDPMIALPALAVAALYLGWHWISARSQQRLVHPAFK</sequence>
<feature type="transmembrane region" description="Helical" evidence="2">
    <location>
        <begin position="379"/>
        <end position="401"/>
    </location>
</feature>
<keyword evidence="2" id="KW-0472">Membrane</keyword>
<keyword evidence="2" id="KW-0812">Transmembrane</keyword>
<dbReference type="AlphaFoldDB" id="A0A926NWN9"/>
<feature type="transmembrane region" description="Helical" evidence="2">
    <location>
        <begin position="596"/>
        <end position="616"/>
    </location>
</feature>
<dbReference type="GO" id="GO:0022857">
    <property type="term" value="F:transmembrane transporter activity"/>
    <property type="evidence" value="ECO:0007669"/>
    <property type="project" value="UniProtKB-UniRule"/>
</dbReference>
<keyword evidence="1" id="KW-0997">Cell inner membrane</keyword>
<feature type="transmembrane region" description="Helical" evidence="2">
    <location>
        <begin position="98"/>
        <end position="117"/>
    </location>
</feature>
<feature type="transmembrane region" description="Helical" evidence="2">
    <location>
        <begin position="18"/>
        <end position="39"/>
    </location>
</feature>
<feature type="transmembrane region" description="Helical" evidence="2">
    <location>
        <begin position="709"/>
        <end position="728"/>
    </location>
</feature>
<dbReference type="PANTHER" id="PTHR43849">
    <property type="entry name" value="BLL3936 PROTEIN"/>
    <property type="match status" value="1"/>
</dbReference>
<dbReference type="GO" id="GO:0005886">
    <property type="term" value="C:plasma membrane"/>
    <property type="evidence" value="ECO:0007669"/>
    <property type="project" value="UniProtKB-SubCell"/>
</dbReference>
<dbReference type="PANTHER" id="PTHR43849:SF2">
    <property type="entry name" value="BLL3936 PROTEIN"/>
    <property type="match status" value="1"/>
</dbReference>
<evidence type="ECO:0000256" key="2">
    <source>
        <dbReference type="SAM" id="Phobius"/>
    </source>
</evidence>
<comment type="subcellular location">
    <subcellularLocation>
        <location evidence="1">Cell inner membrane</location>
        <topology evidence="1">Multi-pass membrane protein</topology>
    </subcellularLocation>
</comment>
<dbReference type="NCBIfam" id="TIGR02123">
    <property type="entry name" value="TRAP_fused"/>
    <property type="match status" value="1"/>
</dbReference>
<evidence type="ECO:0000256" key="1">
    <source>
        <dbReference type="RuleBase" id="RU369079"/>
    </source>
</evidence>
<feature type="transmembrane region" description="Helical" evidence="2">
    <location>
        <begin position="194"/>
        <end position="215"/>
    </location>
</feature>
<evidence type="ECO:0000313" key="4">
    <source>
        <dbReference type="EMBL" id="MBD1545490.1"/>
    </source>
</evidence>
<name>A0A926NWN9_9HYPH</name>
<proteinExistence type="predicted"/>
<feature type="transmembrane region" description="Helical" evidence="2">
    <location>
        <begin position="59"/>
        <end position="78"/>
    </location>
</feature>
<keyword evidence="1" id="KW-0813">Transport</keyword>
<accession>A0A926NWN9</accession>
<dbReference type="Pfam" id="PF06808">
    <property type="entry name" value="DctM"/>
    <property type="match status" value="1"/>
</dbReference>
<feature type="transmembrane region" description="Helical" evidence="2">
    <location>
        <begin position="486"/>
        <end position="503"/>
    </location>
</feature>
<organism evidence="4 5">
    <name type="scientific">Roseibium aggregatum</name>
    <dbReference type="NCBI Taxonomy" id="187304"/>
    <lineage>
        <taxon>Bacteria</taxon>
        <taxon>Pseudomonadati</taxon>
        <taxon>Pseudomonadota</taxon>
        <taxon>Alphaproteobacteria</taxon>
        <taxon>Hyphomicrobiales</taxon>
        <taxon>Stappiaceae</taxon>
        <taxon>Roseibium</taxon>
    </lineage>
</organism>
<evidence type="ECO:0000259" key="3">
    <source>
        <dbReference type="Pfam" id="PF06808"/>
    </source>
</evidence>
<feature type="transmembrane region" description="Helical" evidence="2">
    <location>
        <begin position="422"/>
        <end position="441"/>
    </location>
</feature>
<gene>
    <name evidence="4" type="ORF">HK439_04405</name>
</gene>
<feature type="transmembrane region" description="Helical" evidence="2">
    <location>
        <begin position="657"/>
        <end position="674"/>
    </location>
</feature>
<dbReference type="InterPro" id="IPR011853">
    <property type="entry name" value="TRAP_DctM-Dct_fused"/>
</dbReference>
<feature type="transmembrane region" description="Helical" evidence="2">
    <location>
        <begin position="571"/>
        <end position="589"/>
    </location>
</feature>
<dbReference type="EMBL" id="JABFCZ010000004">
    <property type="protein sequence ID" value="MBD1545490.1"/>
    <property type="molecule type" value="Genomic_DNA"/>
</dbReference>